<dbReference type="Gene3D" id="3.30.565.10">
    <property type="entry name" value="Histidine kinase-like ATPase, C-terminal domain"/>
    <property type="match status" value="2"/>
</dbReference>
<sequence>MGVSFTVDTHVFRELGELLVARDSTALIELIKNSYDADATEVIVYGHSLSNKKVSFIQISDNGTGMTESAFSQGFLRIASRSKEQGDRRSLRFKRRFTGAKGIGRLAAHKLAEVLKVESIPGSEIGSTIGVKAKIDWALVEQYLTLEDLASEDKSLAVIVEPKPKREKSKEGTEIRLERLRRSWSDRELLRFVSEVQSFSPSEFLINPTKESIKPYSFLLQSPKISDVKRTAPFVSKLQGDFATGENYWPTFAASADWFIEIDAASFPNSIDYHLIPTVQFRKAYPTAKIQKHSIRRDKGKSAPSFQARIIVKEGQQGGGPLKEWAAANSGIRVFMEGFRVLPYGERSNDWLQLDRSYAERGRTSPYLTEFGFATSEEPDDRDALLSILPNRSYYGCIFLTQEGAPELEMLVNREGFIPNDSFESLVSLIRLGIDLSVRARAAAKAPKSDRAMLIPPPLPELPAEIIEPETLEVAVKSLSGVRELIAKGQVELARTALEASETRLQSISKNIDTESAMLRVLASVGSQMSAFVHEINAALGMAQGVEKSIERLLEQEFSAVTRRELNRALKSIADLRRQLERQASYLIDVNSPDARRRRGRVSISSRFDSAERLLQRVAEQKGVEIVSSIPEGLKSPPMFPAELTSVFTNLLTNAIKAANRGGKVSASGRAIESGGASVRIENTGIRVDLKDSERWFAPFESTTTSVDSVLGQGMGLGLTITRNILEQYDCSISFVKPSPPYTTAVEIQFAK</sequence>
<proteinExistence type="predicted"/>
<dbReference type="SMART" id="SM00387">
    <property type="entry name" value="HATPase_c"/>
    <property type="match status" value="1"/>
</dbReference>
<dbReference type="Pfam" id="PF02518">
    <property type="entry name" value="HATPase_c"/>
    <property type="match status" value="1"/>
</dbReference>
<evidence type="ECO:0000256" key="5">
    <source>
        <dbReference type="ARBA" id="ARBA00022777"/>
    </source>
</evidence>
<dbReference type="SUPFAM" id="SSF55874">
    <property type="entry name" value="ATPase domain of HSP90 chaperone/DNA topoisomerase II/histidine kinase"/>
    <property type="match status" value="2"/>
</dbReference>
<keyword evidence="6" id="KW-0067">ATP-binding</keyword>
<evidence type="ECO:0000313" key="9">
    <source>
        <dbReference type="Proteomes" id="UP000534186"/>
    </source>
</evidence>
<protein>
    <recommendedName>
        <fullName evidence="2">histidine kinase</fullName>
        <ecNumber evidence="2">2.7.13.3</ecNumber>
    </recommendedName>
</protein>
<dbReference type="PANTHER" id="PTHR44936">
    <property type="entry name" value="SENSOR PROTEIN CREC"/>
    <property type="match status" value="1"/>
</dbReference>
<evidence type="ECO:0000256" key="3">
    <source>
        <dbReference type="ARBA" id="ARBA00022679"/>
    </source>
</evidence>
<gene>
    <name evidence="8" type="ORF">HDF12_001576</name>
</gene>
<dbReference type="Proteomes" id="UP000534186">
    <property type="component" value="Unassembled WGS sequence"/>
</dbReference>
<dbReference type="InterPro" id="IPR003594">
    <property type="entry name" value="HATPase_dom"/>
</dbReference>
<dbReference type="EC" id="2.7.13.3" evidence="2"/>
<keyword evidence="3" id="KW-0808">Transferase</keyword>
<dbReference type="EMBL" id="JACCCV010000001">
    <property type="protein sequence ID" value="NYF51211.1"/>
    <property type="molecule type" value="Genomic_DNA"/>
</dbReference>
<comment type="catalytic activity">
    <reaction evidence="1">
        <text>ATP + protein L-histidine = ADP + protein N-phospho-L-histidine.</text>
        <dbReference type="EC" id="2.7.13.3"/>
    </reaction>
</comment>
<keyword evidence="4" id="KW-0547">Nucleotide-binding</keyword>
<dbReference type="InterPro" id="IPR005467">
    <property type="entry name" value="His_kinase_dom"/>
</dbReference>
<dbReference type="GO" id="GO:0005524">
    <property type="term" value="F:ATP binding"/>
    <property type="evidence" value="ECO:0007669"/>
    <property type="project" value="UniProtKB-KW"/>
</dbReference>
<dbReference type="AlphaFoldDB" id="A0A7Y9NKU2"/>
<dbReference type="GO" id="GO:0004673">
    <property type="term" value="F:protein histidine kinase activity"/>
    <property type="evidence" value="ECO:0007669"/>
    <property type="project" value="UniProtKB-EC"/>
</dbReference>
<name>A0A7Y9NKU2_9BACT</name>
<feature type="domain" description="Histidine kinase" evidence="7">
    <location>
        <begin position="531"/>
        <end position="752"/>
    </location>
</feature>
<reference evidence="8 9" key="1">
    <citation type="submission" date="2020-07" db="EMBL/GenBank/DDBJ databases">
        <title>Genomic Encyclopedia of Type Strains, Phase IV (KMG-V): Genome sequencing to study the core and pangenomes of soil and plant-associated prokaryotes.</title>
        <authorList>
            <person name="Whitman W."/>
        </authorList>
    </citation>
    <scope>NUCLEOTIDE SEQUENCE [LARGE SCALE GENOMIC DNA]</scope>
    <source>
        <strain evidence="8 9">M8UP30</strain>
    </source>
</reference>
<evidence type="ECO:0000256" key="1">
    <source>
        <dbReference type="ARBA" id="ARBA00000085"/>
    </source>
</evidence>
<evidence type="ECO:0000256" key="2">
    <source>
        <dbReference type="ARBA" id="ARBA00012438"/>
    </source>
</evidence>
<keyword evidence="5 8" id="KW-0418">Kinase</keyword>
<evidence type="ECO:0000259" key="7">
    <source>
        <dbReference type="PROSITE" id="PS50109"/>
    </source>
</evidence>
<dbReference type="InterPro" id="IPR050980">
    <property type="entry name" value="2C_sensor_his_kinase"/>
</dbReference>
<evidence type="ECO:0000256" key="4">
    <source>
        <dbReference type="ARBA" id="ARBA00022741"/>
    </source>
</evidence>
<evidence type="ECO:0000256" key="6">
    <source>
        <dbReference type="ARBA" id="ARBA00022840"/>
    </source>
</evidence>
<accession>A0A7Y9NKU2</accession>
<organism evidence="8 9">
    <name type="scientific">Tunturiibacter lichenicola</name>
    <dbReference type="NCBI Taxonomy" id="2051959"/>
    <lineage>
        <taxon>Bacteria</taxon>
        <taxon>Pseudomonadati</taxon>
        <taxon>Acidobacteriota</taxon>
        <taxon>Terriglobia</taxon>
        <taxon>Terriglobales</taxon>
        <taxon>Acidobacteriaceae</taxon>
        <taxon>Tunturiibacter</taxon>
    </lineage>
</organism>
<dbReference type="InterPro" id="IPR036890">
    <property type="entry name" value="HATPase_C_sf"/>
</dbReference>
<dbReference type="Pfam" id="PF13589">
    <property type="entry name" value="HATPase_c_3"/>
    <property type="match status" value="1"/>
</dbReference>
<dbReference type="PROSITE" id="PS50109">
    <property type="entry name" value="HIS_KIN"/>
    <property type="match status" value="1"/>
</dbReference>
<evidence type="ECO:0000313" key="8">
    <source>
        <dbReference type="EMBL" id="NYF51211.1"/>
    </source>
</evidence>
<dbReference type="PANTHER" id="PTHR44936:SF10">
    <property type="entry name" value="SENSOR PROTEIN RSTB"/>
    <property type="match status" value="1"/>
</dbReference>
<comment type="caution">
    <text evidence="8">The sequence shown here is derived from an EMBL/GenBank/DDBJ whole genome shotgun (WGS) entry which is preliminary data.</text>
</comment>